<reference evidence="7 8" key="1">
    <citation type="submission" date="2024-02" db="EMBL/GenBank/DDBJ databases">
        <title>De novo assembly and annotation of 12 fungi associated with fruit tree decline syndrome in Ontario, Canada.</title>
        <authorList>
            <person name="Sulman M."/>
            <person name="Ellouze W."/>
            <person name="Ilyukhin E."/>
        </authorList>
    </citation>
    <scope>NUCLEOTIDE SEQUENCE [LARGE SCALE GENOMIC DNA]</scope>
    <source>
        <strain evidence="7 8">M42-189</strain>
    </source>
</reference>
<dbReference type="Pfam" id="PF01494">
    <property type="entry name" value="FAD_binding_3"/>
    <property type="match status" value="1"/>
</dbReference>
<gene>
    <name evidence="7" type="ORF">SLS60_010028</name>
</gene>
<keyword evidence="5" id="KW-0503">Monooxygenase</keyword>
<evidence type="ECO:0000313" key="8">
    <source>
        <dbReference type="Proteomes" id="UP001521785"/>
    </source>
</evidence>
<proteinExistence type="inferred from homology"/>
<dbReference type="SUPFAM" id="SSF51905">
    <property type="entry name" value="FAD/NAD(P)-binding domain"/>
    <property type="match status" value="1"/>
</dbReference>
<dbReference type="Gene3D" id="3.50.50.60">
    <property type="entry name" value="FAD/NAD(P)-binding domain"/>
    <property type="match status" value="1"/>
</dbReference>
<evidence type="ECO:0000256" key="3">
    <source>
        <dbReference type="ARBA" id="ARBA00022827"/>
    </source>
</evidence>
<keyword evidence="3" id="KW-0274">FAD</keyword>
<dbReference type="EMBL" id="JAKJXO020000016">
    <property type="protein sequence ID" value="KAL1595337.1"/>
    <property type="molecule type" value="Genomic_DNA"/>
</dbReference>
<evidence type="ECO:0000313" key="7">
    <source>
        <dbReference type="EMBL" id="KAL1595337.1"/>
    </source>
</evidence>
<evidence type="ECO:0000259" key="6">
    <source>
        <dbReference type="Pfam" id="PF01494"/>
    </source>
</evidence>
<protein>
    <recommendedName>
        <fullName evidence="6">FAD-binding domain-containing protein</fullName>
    </recommendedName>
</protein>
<dbReference type="PANTHER" id="PTHR13789:SF306">
    <property type="entry name" value="HYDROXYLASE, PUTATIVE-RELATED"/>
    <property type="match status" value="1"/>
</dbReference>
<dbReference type="Proteomes" id="UP001521785">
    <property type="component" value="Unassembled WGS sequence"/>
</dbReference>
<sequence>MSLPLTYPSQSLRFLETLNRKDKLSNGIGRTATVPEILPARLKLDIVIVGAGLGGLALAIALARRGHAVQILEQAPQLGEVGAGIQIPPNSGRLLHRWGVFEHLEKWAVQPEAINFRRWEDGTVIGHTALGDAFEDNFETPYYVVHRAHFHEALHQRALQLGVVVKLGCKVVKYNEKQGSVMLDNGIMVRGDLVVAADGIKSVARDSMFPDEHHEPIFDGFAAYRATVDVKKMRNDPDIAWILERPALNIW</sequence>
<feature type="domain" description="FAD-binding" evidence="6">
    <location>
        <begin position="44"/>
        <end position="238"/>
    </location>
</feature>
<evidence type="ECO:0000256" key="1">
    <source>
        <dbReference type="ARBA" id="ARBA00007992"/>
    </source>
</evidence>
<keyword evidence="2" id="KW-0285">Flavoprotein</keyword>
<evidence type="ECO:0000256" key="2">
    <source>
        <dbReference type="ARBA" id="ARBA00022630"/>
    </source>
</evidence>
<dbReference type="InterPro" id="IPR002938">
    <property type="entry name" value="FAD-bd"/>
</dbReference>
<comment type="similarity">
    <text evidence="1">Belongs to the paxM FAD-dependent monooxygenase family.</text>
</comment>
<organism evidence="7 8">
    <name type="scientific">Paraconiothyrium brasiliense</name>
    <dbReference type="NCBI Taxonomy" id="300254"/>
    <lineage>
        <taxon>Eukaryota</taxon>
        <taxon>Fungi</taxon>
        <taxon>Dikarya</taxon>
        <taxon>Ascomycota</taxon>
        <taxon>Pezizomycotina</taxon>
        <taxon>Dothideomycetes</taxon>
        <taxon>Pleosporomycetidae</taxon>
        <taxon>Pleosporales</taxon>
        <taxon>Massarineae</taxon>
        <taxon>Didymosphaeriaceae</taxon>
        <taxon>Paraconiothyrium</taxon>
    </lineage>
</organism>
<comment type="caution">
    <text evidence="7">The sequence shown here is derived from an EMBL/GenBank/DDBJ whole genome shotgun (WGS) entry which is preliminary data.</text>
</comment>
<keyword evidence="4" id="KW-0560">Oxidoreductase</keyword>
<dbReference type="PANTHER" id="PTHR13789">
    <property type="entry name" value="MONOOXYGENASE"/>
    <property type="match status" value="1"/>
</dbReference>
<dbReference type="PRINTS" id="PR00420">
    <property type="entry name" value="RNGMNOXGNASE"/>
</dbReference>
<dbReference type="InterPro" id="IPR050493">
    <property type="entry name" value="FAD-dep_Monooxygenase_BioMet"/>
</dbReference>
<accession>A0ABR3QT59</accession>
<dbReference type="InterPro" id="IPR036188">
    <property type="entry name" value="FAD/NAD-bd_sf"/>
</dbReference>
<evidence type="ECO:0000256" key="4">
    <source>
        <dbReference type="ARBA" id="ARBA00023002"/>
    </source>
</evidence>
<evidence type="ECO:0000256" key="5">
    <source>
        <dbReference type="ARBA" id="ARBA00023033"/>
    </source>
</evidence>
<name>A0ABR3QT59_9PLEO</name>
<keyword evidence="8" id="KW-1185">Reference proteome</keyword>